<keyword evidence="7" id="KW-1185">Reference proteome</keyword>
<dbReference type="Gene3D" id="2.40.10.10">
    <property type="entry name" value="Trypsin-like serine proteases"/>
    <property type="match status" value="1"/>
</dbReference>
<comment type="caution">
    <text evidence="6">The sequence shown here is derived from an EMBL/GenBank/DDBJ whole genome shotgun (WGS) entry which is preliminary data.</text>
</comment>
<evidence type="ECO:0000256" key="4">
    <source>
        <dbReference type="ARBA" id="ARBA00023157"/>
    </source>
</evidence>
<dbReference type="InterPro" id="IPR033116">
    <property type="entry name" value="TRYPSIN_SER"/>
</dbReference>
<dbReference type="Proteomes" id="UP000801492">
    <property type="component" value="Unassembled WGS sequence"/>
</dbReference>
<dbReference type="Pfam" id="PF00089">
    <property type="entry name" value="Trypsin"/>
    <property type="match status" value="1"/>
</dbReference>
<accession>A0A8K0CAV7</accession>
<dbReference type="OrthoDB" id="8440449at2759"/>
<dbReference type="InterPro" id="IPR050430">
    <property type="entry name" value="Peptidase_S1"/>
</dbReference>
<name>A0A8K0CAV7_IGNLU</name>
<dbReference type="PROSITE" id="PS00135">
    <property type="entry name" value="TRYPSIN_SER"/>
    <property type="match status" value="1"/>
</dbReference>
<gene>
    <name evidence="6" type="ORF">ILUMI_23442</name>
</gene>
<dbReference type="GO" id="GO:0006508">
    <property type="term" value="P:proteolysis"/>
    <property type="evidence" value="ECO:0007669"/>
    <property type="project" value="UniProtKB-KW"/>
</dbReference>
<keyword evidence="1" id="KW-0645">Protease</keyword>
<dbReference type="InterPro" id="IPR009003">
    <property type="entry name" value="Peptidase_S1_PA"/>
</dbReference>
<evidence type="ECO:0000313" key="6">
    <source>
        <dbReference type="EMBL" id="KAF2882709.1"/>
    </source>
</evidence>
<keyword evidence="4" id="KW-1015">Disulfide bond</keyword>
<keyword evidence="2" id="KW-0378">Hydrolase</keyword>
<proteinExistence type="predicted"/>
<keyword evidence="3" id="KW-0720">Serine protease</keyword>
<evidence type="ECO:0000256" key="3">
    <source>
        <dbReference type="ARBA" id="ARBA00022825"/>
    </source>
</evidence>
<dbReference type="EMBL" id="VTPC01090590">
    <property type="protein sequence ID" value="KAF2882709.1"/>
    <property type="molecule type" value="Genomic_DNA"/>
</dbReference>
<evidence type="ECO:0000256" key="1">
    <source>
        <dbReference type="ARBA" id="ARBA00022670"/>
    </source>
</evidence>
<reference evidence="6" key="1">
    <citation type="submission" date="2019-08" db="EMBL/GenBank/DDBJ databases">
        <title>The genome of the North American firefly Photinus pyralis.</title>
        <authorList>
            <consortium name="Photinus pyralis genome working group"/>
            <person name="Fallon T.R."/>
            <person name="Sander Lower S.E."/>
            <person name="Weng J.-K."/>
        </authorList>
    </citation>
    <scope>NUCLEOTIDE SEQUENCE</scope>
    <source>
        <strain evidence="6">TRF0915ILg1</strain>
        <tissue evidence="6">Whole body</tissue>
    </source>
</reference>
<dbReference type="GO" id="GO:0004252">
    <property type="term" value="F:serine-type endopeptidase activity"/>
    <property type="evidence" value="ECO:0007669"/>
    <property type="project" value="InterPro"/>
</dbReference>
<protein>
    <recommendedName>
        <fullName evidence="5">Peptidase S1 domain-containing protein</fullName>
    </recommendedName>
</protein>
<sequence>MRSAPPPSPTPWRHQGLRDVQIPLSEHAKVVTLPPQDEDPPADSWAVLAGWGHRFTSGSIMKNLQRVDILVYSDEDCKAAHGSKVSPAYHVCSVVPERCKGHCNGDSGGPLVADGKQIS</sequence>
<dbReference type="InterPro" id="IPR043504">
    <property type="entry name" value="Peptidase_S1_PA_chymotrypsin"/>
</dbReference>
<dbReference type="PANTHER" id="PTHR24276">
    <property type="entry name" value="POLYSERASE-RELATED"/>
    <property type="match status" value="1"/>
</dbReference>
<dbReference type="SUPFAM" id="SSF50494">
    <property type="entry name" value="Trypsin-like serine proteases"/>
    <property type="match status" value="1"/>
</dbReference>
<dbReference type="InterPro" id="IPR001254">
    <property type="entry name" value="Trypsin_dom"/>
</dbReference>
<evidence type="ECO:0000313" key="7">
    <source>
        <dbReference type="Proteomes" id="UP000801492"/>
    </source>
</evidence>
<evidence type="ECO:0000256" key="2">
    <source>
        <dbReference type="ARBA" id="ARBA00022801"/>
    </source>
</evidence>
<evidence type="ECO:0000259" key="5">
    <source>
        <dbReference type="PROSITE" id="PS50240"/>
    </source>
</evidence>
<feature type="domain" description="Peptidase S1" evidence="5">
    <location>
        <begin position="1"/>
        <end position="119"/>
    </location>
</feature>
<dbReference type="PANTHER" id="PTHR24276:SF98">
    <property type="entry name" value="FI18310P1-RELATED"/>
    <property type="match status" value="1"/>
</dbReference>
<dbReference type="AlphaFoldDB" id="A0A8K0CAV7"/>
<organism evidence="6 7">
    <name type="scientific">Ignelater luminosus</name>
    <name type="common">Cucubano</name>
    <name type="synonym">Pyrophorus luminosus</name>
    <dbReference type="NCBI Taxonomy" id="2038154"/>
    <lineage>
        <taxon>Eukaryota</taxon>
        <taxon>Metazoa</taxon>
        <taxon>Ecdysozoa</taxon>
        <taxon>Arthropoda</taxon>
        <taxon>Hexapoda</taxon>
        <taxon>Insecta</taxon>
        <taxon>Pterygota</taxon>
        <taxon>Neoptera</taxon>
        <taxon>Endopterygota</taxon>
        <taxon>Coleoptera</taxon>
        <taxon>Polyphaga</taxon>
        <taxon>Elateriformia</taxon>
        <taxon>Elateroidea</taxon>
        <taxon>Elateridae</taxon>
        <taxon>Agrypninae</taxon>
        <taxon>Pyrophorini</taxon>
        <taxon>Ignelater</taxon>
    </lineage>
</organism>
<dbReference type="PROSITE" id="PS50240">
    <property type="entry name" value="TRYPSIN_DOM"/>
    <property type="match status" value="1"/>
</dbReference>